<dbReference type="Pfam" id="PF21900">
    <property type="entry name" value="DUF6920"/>
    <property type="match status" value="1"/>
</dbReference>
<dbReference type="OrthoDB" id="3671061at2"/>
<accession>A0A1M5XKW9</accession>
<name>A0A1M5XKW9_9RHOB</name>
<reference evidence="1 2" key="1">
    <citation type="submission" date="2016-11" db="EMBL/GenBank/DDBJ databases">
        <authorList>
            <person name="Jaros S."/>
            <person name="Januszkiewicz K."/>
            <person name="Wedrychowicz H."/>
        </authorList>
    </citation>
    <scope>NUCLEOTIDE SEQUENCE [LARGE SCALE GENOMIC DNA]</scope>
    <source>
        <strain evidence="1 2">DSM 29431</strain>
    </source>
</reference>
<sequence>MEEIARSAPAPVAAQAAISNLPEPVQRYFGFVFPDGIPETRLVRLTSEGQFRRPQTDGFSFTTSEQVIATNTPALMFSATTPILRGVWARAYDFFANGEMEMKAKVLSTITVVDEHETPELNVISLRRWLLESALYPHALLPGGPVTWEVIDGQTARAVVAADGLQSSMIVHFGETGGITHMVAEEDGDLNTPYHGSGEHVTRSDYRNVGGVMIPHAFVISRMAGSEIYPFFDAQIISIVFE</sequence>
<protein>
    <submittedName>
        <fullName evidence="1">Uncharacterized protein</fullName>
    </submittedName>
</protein>
<evidence type="ECO:0000313" key="1">
    <source>
        <dbReference type="EMBL" id="SHI00386.1"/>
    </source>
</evidence>
<dbReference type="EMBL" id="FQXC01000007">
    <property type="protein sequence ID" value="SHI00386.1"/>
    <property type="molecule type" value="Genomic_DNA"/>
</dbReference>
<keyword evidence="2" id="KW-1185">Reference proteome</keyword>
<evidence type="ECO:0000313" key="2">
    <source>
        <dbReference type="Proteomes" id="UP000184221"/>
    </source>
</evidence>
<dbReference type="RefSeq" id="WP_143152749.1">
    <property type="nucleotide sequence ID" value="NZ_FQXC01000007.1"/>
</dbReference>
<organism evidence="1 2">
    <name type="scientific">Marivita hallyeonensis</name>
    <dbReference type="NCBI Taxonomy" id="996342"/>
    <lineage>
        <taxon>Bacteria</taxon>
        <taxon>Pseudomonadati</taxon>
        <taxon>Pseudomonadota</taxon>
        <taxon>Alphaproteobacteria</taxon>
        <taxon>Rhodobacterales</taxon>
        <taxon>Roseobacteraceae</taxon>
        <taxon>Marivita</taxon>
    </lineage>
</organism>
<dbReference type="AlphaFoldDB" id="A0A1M5XKW9"/>
<proteinExistence type="predicted"/>
<gene>
    <name evidence="1" type="ORF">SAMN05443551_3991</name>
</gene>
<dbReference type="Proteomes" id="UP000184221">
    <property type="component" value="Unassembled WGS sequence"/>
</dbReference>
<dbReference type="InterPro" id="IPR054213">
    <property type="entry name" value="DUF6920"/>
</dbReference>
<dbReference type="STRING" id="996342.SAMN05443551_3991"/>